<reference evidence="8" key="1">
    <citation type="submission" date="2021-03" db="EMBL/GenBank/DDBJ databases">
        <authorList>
            <person name="Tagirdzhanova G."/>
        </authorList>
    </citation>
    <scope>NUCLEOTIDE SEQUENCE</scope>
</reference>
<feature type="region of interest" description="Disordered" evidence="6">
    <location>
        <begin position="165"/>
        <end position="209"/>
    </location>
</feature>
<protein>
    <recommendedName>
        <fullName evidence="1">Protein AF-9 homolog</fullName>
    </recommendedName>
</protein>
<dbReference type="CDD" id="cd16908">
    <property type="entry name" value="YEATS_Yaf9_like"/>
    <property type="match status" value="1"/>
</dbReference>
<evidence type="ECO:0000256" key="3">
    <source>
        <dbReference type="ARBA" id="ARBA00023163"/>
    </source>
</evidence>
<proteinExistence type="predicted"/>
<dbReference type="OrthoDB" id="16041at2759"/>
<feature type="domain" description="YEATS" evidence="7">
    <location>
        <begin position="16"/>
        <end position="167"/>
    </location>
</feature>
<dbReference type="InterPro" id="IPR055129">
    <property type="entry name" value="YEATS_dom"/>
</dbReference>
<keyword evidence="2" id="KW-0805">Transcription regulation</keyword>
<keyword evidence="4 5" id="KW-0539">Nucleus</keyword>
<dbReference type="Pfam" id="PF03366">
    <property type="entry name" value="YEATS"/>
    <property type="match status" value="1"/>
</dbReference>
<dbReference type="InterPro" id="IPR005033">
    <property type="entry name" value="YEATS"/>
</dbReference>
<evidence type="ECO:0000256" key="4">
    <source>
        <dbReference type="ARBA" id="ARBA00023242"/>
    </source>
</evidence>
<dbReference type="PANTHER" id="PTHR47573:SF1">
    <property type="entry name" value="PROTEIN AF-9 HOMOLOG"/>
    <property type="match status" value="1"/>
</dbReference>
<evidence type="ECO:0000256" key="1">
    <source>
        <dbReference type="ARBA" id="ARBA00022408"/>
    </source>
</evidence>
<dbReference type="PROSITE" id="PS51037">
    <property type="entry name" value="YEATS"/>
    <property type="match status" value="1"/>
</dbReference>
<evidence type="ECO:0000313" key="9">
    <source>
        <dbReference type="Proteomes" id="UP000664521"/>
    </source>
</evidence>
<evidence type="ECO:0000256" key="2">
    <source>
        <dbReference type="ARBA" id="ARBA00023015"/>
    </source>
</evidence>
<dbReference type="GO" id="GO:0005634">
    <property type="term" value="C:nucleus"/>
    <property type="evidence" value="ECO:0007669"/>
    <property type="project" value="UniProtKB-SubCell"/>
</dbReference>
<dbReference type="AlphaFoldDB" id="A0A8H3PIV4"/>
<sequence>MSSPYTKVYANKRHVRHQGISIYRPFVYGSVAKPFDPSNRPTTINAEHTHQWSVFVRGIDGEDISYWLRKVQFKLHETYPNSLRTVESPPFEVTETGWGEFEVQIKMYFVPEAAEKPQTIWHFLRLHPWDGDVEGKKLRRETVGSQSYEEILFNEPTETLYDIMTSGPPVVGRGKSKGKGAPKKGERTAELPANDTPDNPFSQRAEGAEIDRLREAKKTVEKMIADERATLAERESIMAELNKK</sequence>
<dbReference type="Proteomes" id="UP000664521">
    <property type="component" value="Unassembled WGS sequence"/>
</dbReference>
<dbReference type="PANTHER" id="PTHR47573">
    <property type="entry name" value="PROTEIN AF-9 HOMOLOG"/>
    <property type="match status" value="1"/>
</dbReference>
<comment type="caution">
    <text evidence="8">The sequence shown here is derived from an EMBL/GenBank/DDBJ whole genome shotgun (WGS) entry which is preliminary data.</text>
</comment>
<name>A0A8H3PIV4_9LECA</name>
<evidence type="ECO:0000256" key="6">
    <source>
        <dbReference type="SAM" id="MobiDB-lite"/>
    </source>
</evidence>
<gene>
    <name evidence="8" type="primary">YAF9</name>
    <name evidence="8" type="ORF">HETSPECPRED_003051</name>
</gene>
<dbReference type="EMBL" id="CAJPDS010000187">
    <property type="protein sequence ID" value="CAF9941329.1"/>
    <property type="molecule type" value="Genomic_DNA"/>
</dbReference>
<keyword evidence="9" id="KW-1185">Reference proteome</keyword>
<keyword evidence="3" id="KW-0804">Transcription</keyword>
<dbReference type="Gene3D" id="2.60.40.1970">
    <property type="entry name" value="YEATS domain"/>
    <property type="match status" value="1"/>
</dbReference>
<dbReference type="GO" id="GO:0006355">
    <property type="term" value="P:regulation of DNA-templated transcription"/>
    <property type="evidence" value="ECO:0007669"/>
    <property type="project" value="InterPro"/>
</dbReference>
<dbReference type="GO" id="GO:0016740">
    <property type="term" value="F:transferase activity"/>
    <property type="evidence" value="ECO:0007669"/>
    <property type="project" value="UniProtKB-KW"/>
</dbReference>
<evidence type="ECO:0000259" key="7">
    <source>
        <dbReference type="PROSITE" id="PS51037"/>
    </source>
</evidence>
<accession>A0A8H3PIV4</accession>
<organism evidence="8 9">
    <name type="scientific">Heterodermia speciosa</name>
    <dbReference type="NCBI Taxonomy" id="116794"/>
    <lineage>
        <taxon>Eukaryota</taxon>
        <taxon>Fungi</taxon>
        <taxon>Dikarya</taxon>
        <taxon>Ascomycota</taxon>
        <taxon>Pezizomycotina</taxon>
        <taxon>Lecanoromycetes</taxon>
        <taxon>OSLEUM clade</taxon>
        <taxon>Lecanoromycetidae</taxon>
        <taxon>Caliciales</taxon>
        <taxon>Physciaceae</taxon>
        <taxon>Heterodermia</taxon>
    </lineage>
</organism>
<evidence type="ECO:0000256" key="5">
    <source>
        <dbReference type="PROSITE-ProRule" id="PRU00376"/>
    </source>
</evidence>
<dbReference type="InterPro" id="IPR038704">
    <property type="entry name" value="YEAST_sf"/>
</dbReference>
<comment type="subcellular location">
    <subcellularLocation>
        <location evidence="5">Nucleus</location>
    </subcellularLocation>
</comment>
<dbReference type="GO" id="GO:0000785">
    <property type="term" value="C:chromatin"/>
    <property type="evidence" value="ECO:0007669"/>
    <property type="project" value="UniProtKB-ARBA"/>
</dbReference>
<evidence type="ECO:0000313" key="8">
    <source>
        <dbReference type="EMBL" id="CAF9941329.1"/>
    </source>
</evidence>